<dbReference type="SUPFAM" id="SSF53300">
    <property type="entry name" value="vWA-like"/>
    <property type="match status" value="1"/>
</dbReference>
<evidence type="ECO:0000259" key="1">
    <source>
        <dbReference type="PROSITE" id="PS50234"/>
    </source>
</evidence>
<feature type="domain" description="VWFA" evidence="1">
    <location>
        <begin position="20"/>
        <end position="136"/>
    </location>
</feature>
<dbReference type="PROSITE" id="PS50234">
    <property type="entry name" value="VWFA"/>
    <property type="match status" value="1"/>
</dbReference>
<dbReference type="EMBL" id="CAJOAX010035749">
    <property type="protein sequence ID" value="CAF4263479.1"/>
    <property type="molecule type" value="Genomic_DNA"/>
</dbReference>
<feature type="non-terminal residue" evidence="2">
    <location>
        <position position="155"/>
    </location>
</feature>
<proteinExistence type="predicted"/>
<dbReference type="Proteomes" id="UP000663823">
    <property type="component" value="Unassembled WGS sequence"/>
</dbReference>
<comment type="caution">
    <text evidence="2">The sequence shown here is derived from an EMBL/GenBank/DDBJ whole genome shotgun (WGS) entry which is preliminary data.</text>
</comment>
<organism evidence="2 3">
    <name type="scientific">Rotaria sordida</name>
    <dbReference type="NCBI Taxonomy" id="392033"/>
    <lineage>
        <taxon>Eukaryota</taxon>
        <taxon>Metazoa</taxon>
        <taxon>Spiralia</taxon>
        <taxon>Gnathifera</taxon>
        <taxon>Rotifera</taxon>
        <taxon>Eurotatoria</taxon>
        <taxon>Bdelloidea</taxon>
        <taxon>Philodinida</taxon>
        <taxon>Philodinidae</taxon>
        <taxon>Rotaria</taxon>
    </lineage>
</organism>
<dbReference type="CDD" id="cd00198">
    <property type="entry name" value="vWFA"/>
    <property type="match status" value="1"/>
</dbReference>
<gene>
    <name evidence="2" type="ORF">OTI717_LOCUS40851</name>
</gene>
<dbReference type="InterPro" id="IPR002035">
    <property type="entry name" value="VWF_A"/>
</dbReference>
<dbReference type="AlphaFoldDB" id="A0A820FIC9"/>
<evidence type="ECO:0000313" key="3">
    <source>
        <dbReference type="Proteomes" id="UP000663823"/>
    </source>
</evidence>
<reference evidence="2" key="1">
    <citation type="submission" date="2021-02" db="EMBL/GenBank/DDBJ databases">
        <authorList>
            <person name="Nowell W R."/>
        </authorList>
    </citation>
    <scope>NUCLEOTIDE SEQUENCE</scope>
</reference>
<dbReference type="Gene3D" id="3.40.50.410">
    <property type="entry name" value="von Willebrand factor, type A domain"/>
    <property type="match status" value="1"/>
</dbReference>
<sequence length="155" mass="16637">MSGQKWTDLTDAYNMCLAKRLEIAQQSSKDFVSIIQFNDGARIIYSASPLSNGIPQLAHMARGGTSFSPALQKAMEVLNEVTDGYIPVLLFMSDGQGKGGPSEMAGIYTNYKSRGLQVHTIAFGKDADTATLGQLAYAAHGKFHKCITGAELAKT</sequence>
<evidence type="ECO:0000313" key="2">
    <source>
        <dbReference type="EMBL" id="CAF4263479.1"/>
    </source>
</evidence>
<name>A0A820FIC9_9BILA</name>
<protein>
    <recommendedName>
        <fullName evidence="1">VWFA domain-containing protein</fullName>
    </recommendedName>
</protein>
<accession>A0A820FIC9</accession>
<dbReference type="InterPro" id="IPR036465">
    <property type="entry name" value="vWFA_dom_sf"/>
</dbReference>
<dbReference type="Pfam" id="PF00092">
    <property type="entry name" value="VWA"/>
    <property type="match status" value="1"/>
</dbReference>